<dbReference type="InterPro" id="IPR016182">
    <property type="entry name" value="Cu_amine_oxidase_N-reg"/>
</dbReference>
<feature type="active site" description="Schiff-base intermediate with substrate; via topaquinone" evidence="9">
    <location>
        <position position="437"/>
    </location>
</feature>
<dbReference type="GO" id="GO:0009308">
    <property type="term" value="P:amine metabolic process"/>
    <property type="evidence" value="ECO:0007669"/>
    <property type="project" value="UniProtKB-UniRule"/>
</dbReference>
<dbReference type="GO" id="GO:0005507">
    <property type="term" value="F:copper ion binding"/>
    <property type="evidence" value="ECO:0007669"/>
    <property type="project" value="InterPro"/>
</dbReference>
<feature type="domain" description="Copper amine oxidase catalytic" evidence="12">
    <location>
        <begin position="276"/>
        <end position="682"/>
    </location>
</feature>
<dbReference type="SUPFAM" id="SSF49998">
    <property type="entry name" value="Amine oxidase catalytic domain"/>
    <property type="match status" value="1"/>
</dbReference>
<keyword evidence="15" id="KW-1185">Reference proteome</keyword>
<evidence type="ECO:0000256" key="4">
    <source>
        <dbReference type="ARBA" id="ARBA00022723"/>
    </source>
</evidence>
<dbReference type="FunFam" id="2.70.98.20:FF:000001">
    <property type="entry name" value="Amine oxidase"/>
    <property type="match status" value="1"/>
</dbReference>
<dbReference type="GO" id="GO:0008131">
    <property type="term" value="F:primary methylamine oxidase activity"/>
    <property type="evidence" value="ECO:0007669"/>
    <property type="project" value="InterPro"/>
</dbReference>
<dbReference type="PANTHER" id="PTHR10638">
    <property type="entry name" value="COPPER AMINE OXIDASE"/>
    <property type="match status" value="1"/>
</dbReference>
<feature type="active site" description="Proton acceptor" evidence="9">
    <location>
        <position position="353"/>
    </location>
</feature>
<dbReference type="GO" id="GO:0048038">
    <property type="term" value="F:quinone binding"/>
    <property type="evidence" value="ECO:0007669"/>
    <property type="project" value="InterPro"/>
</dbReference>
<dbReference type="PANTHER" id="PTHR10638:SF33">
    <property type="entry name" value="AMINE OXIDASE"/>
    <property type="match status" value="1"/>
</dbReference>
<evidence type="ECO:0000256" key="7">
    <source>
        <dbReference type="ARBA" id="ARBA00023008"/>
    </source>
</evidence>
<accession>A0AAD5WSU4</accession>
<dbReference type="Gene3D" id="2.70.98.20">
    <property type="entry name" value="Copper amine oxidase, catalytic domain"/>
    <property type="match status" value="1"/>
</dbReference>
<comment type="PTM">
    <text evidence="10 11">Topaquinone (TPQ) is generated by copper-dependent autoxidation of a specific tyrosyl residue.</text>
</comment>
<comment type="cofactor">
    <cofactor evidence="11">
        <name>Cu cation</name>
        <dbReference type="ChEBI" id="CHEBI:23378"/>
    </cofactor>
    <text evidence="11">Contains 1 topaquinone per subunit.</text>
</comment>
<comment type="caution">
    <text evidence="14">The sequence shown here is derived from an EMBL/GenBank/DDBJ whole genome shotgun (WGS) entry which is preliminary data.</text>
</comment>
<dbReference type="Proteomes" id="UP001201980">
    <property type="component" value="Unassembled WGS sequence"/>
</dbReference>
<dbReference type="Gene3D" id="3.10.450.40">
    <property type="match status" value="2"/>
</dbReference>
<evidence type="ECO:0000259" key="12">
    <source>
        <dbReference type="Pfam" id="PF01179"/>
    </source>
</evidence>
<dbReference type="SUPFAM" id="SSF54416">
    <property type="entry name" value="Amine oxidase N-terminal region"/>
    <property type="match status" value="2"/>
</dbReference>
<evidence type="ECO:0000256" key="6">
    <source>
        <dbReference type="ARBA" id="ARBA00023002"/>
    </source>
</evidence>
<evidence type="ECO:0000256" key="1">
    <source>
        <dbReference type="ARBA" id="ARBA00001935"/>
    </source>
</evidence>
<comment type="similarity">
    <text evidence="2 11">Belongs to the copper/topaquinone oxidase family.</text>
</comment>
<dbReference type="InterPro" id="IPR000269">
    <property type="entry name" value="Cu_amine_oxidase"/>
</dbReference>
<dbReference type="AlphaFoldDB" id="A0AAD5WSU4"/>
<dbReference type="InterPro" id="IPR015800">
    <property type="entry name" value="Cu_amine_oxidase_N2"/>
</dbReference>
<keyword evidence="7 11" id="KW-0186">Copper</keyword>
<keyword evidence="6 11" id="KW-0560">Oxidoreductase</keyword>
<evidence type="ECO:0000256" key="3">
    <source>
        <dbReference type="ARBA" id="ARBA00011738"/>
    </source>
</evidence>
<dbReference type="PROSITE" id="PS01164">
    <property type="entry name" value="COPPER_AMINE_OXID_1"/>
    <property type="match status" value="1"/>
</dbReference>
<evidence type="ECO:0000256" key="9">
    <source>
        <dbReference type="PIRSR" id="PIRSR600269-50"/>
    </source>
</evidence>
<dbReference type="EMBL" id="JAKWBI020000184">
    <property type="protein sequence ID" value="KAJ2899929.1"/>
    <property type="molecule type" value="Genomic_DNA"/>
</dbReference>
<keyword evidence="8" id="KW-1015">Disulfide bond</keyword>
<evidence type="ECO:0000256" key="11">
    <source>
        <dbReference type="RuleBase" id="RU000672"/>
    </source>
</evidence>
<protein>
    <recommendedName>
        <fullName evidence="11">Amine oxidase</fullName>
        <ecNumber evidence="11">1.4.3.-</ecNumber>
    </recommendedName>
</protein>
<evidence type="ECO:0000256" key="10">
    <source>
        <dbReference type="PIRSR" id="PIRSR600269-51"/>
    </source>
</evidence>
<dbReference type="InterPro" id="IPR049948">
    <property type="entry name" value="Cu_Am_ox_TPQ-bd"/>
</dbReference>
<evidence type="ECO:0000256" key="5">
    <source>
        <dbReference type="ARBA" id="ARBA00022772"/>
    </source>
</evidence>
<dbReference type="InterPro" id="IPR015798">
    <property type="entry name" value="Cu_amine_oxidase_C"/>
</dbReference>
<evidence type="ECO:0000313" key="14">
    <source>
        <dbReference type="EMBL" id="KAJ2899929.1"/>
    </source>
</evidence>
<dbReference type="Pfam" id="PF02727">
    <property type="entry name" value="Cu_amine_oxidN2"/>
    <property type="match status" value="1"/>
</dbReference>
<evidence type="ECO:0000259" key="13">
    <source>
        <dbReference type="Pfam" id="PF02727"/>
    </source>
</evidence>
<feature type="modified residue" description="2',4',5'-topaquinone" evidence="10">
    <location>
        <position position="437"/>
    </location>
</feature>
<sequence>MTINQGPPLHAEAAMASSACVTGGNVIGACGCEKAHPEHPLGPLTADEIYRSSSLIRNAWPEGTGFTFKVVTLHEPAKSRLSPYLEAERVGKLPGHIDRRSFVVYYIKNTEKLHEAVVNLTQGRVEGNVRLGPNLHPNSDGEEILLVERACLEDLRVQAEIAKLELPDDAVIVLDPWIYGSDGVDDGVYSDKKRVWQCFMYMRDAKNSTEADSCHYSLPLPISPVVDGVTHKVIRVDILPTGLDNTVKPLEPWIPRDANEYIPETNDLRTDVKPLSVIQPDGVSFTVEKFSEMGHALKWQKWEFKVGFNQREGLVIYDVHYDGKPMFYRLSLSDMAIPYADPRHPFHKKQAFDLGDAGAGLMANNLKLGCDCLGSIYYLSGVLSDPNGLPQEMPNVICIHEVDNGIGWKHTNYRTNRAVVTRDRQLVVQQILTVSNYEYITAWYFNQAADIYYEVRATGILSTQPVDLGLTKAPHPYGTIVHPGVLAGHHQHFFSLRIDPMLAGRGNEVVYDEAVAMPPDDDENPYGVGYTLTTRRIESAGGYETASHRNRVFRITNPSVLNTVNGSPVGYKIQVPPMQPILAAKGSFHYKRAQFADKSIYVTKYRDNEYYAGGKYTNQSRGVDGVRAYAGRNESLEDGDPVVWVNFGINHIPRIEEFPVMPTETMRVGLRPFNFFERNPAIDVPQSRQEVNRSVGLNGVEGLRDGVSAMTVDGSCCAQSDSGRPETLARYFTAGQVWDLGTWRYGLKAWIVEWSLSASITPLVFLIVA</sequence>
<keyword evidence="5 9" id="KW-0801">TPQ</keyword>
<evidence type="ECO:0000256" key="2">
    <source>
        <dbReference type="ARBA" id="ARBA00007983"/>
    </source>
</evidence>
<dbReference type="EC" id="1.4.3.-" evidence="11"/>
<feature type="domain" description="Copper amine oxidase N2-terminal" evidence="13">
    <location>
        <begin position="39"/>
        <end position="126"/>
    </location>
</feature>
<gene>
    <name evidence="14" type="ORF">MKZ38_002728</name>
</gene>
<evidence type="ECO:0000313" key="15">
    <source>
        <dbReference type="Proteomes" id="UP001201980"/>
    </source>
</evidence>
<organism evidence="14 15">
    <name type="scientific">Zalerion maritima</name>
    <dbReference type="NCBI Taxonomy" id="339359"/>
    <lineage>
        <taxon>Eukaryota</taxon>
        <taxon>Fungi</taxon>
        <taxon>Dikarya</taxon>
        <taxon>Ascomycota</taxon>
        <taxon>Pezizomycotina</taxon>
        <taxon>Sordariomycetes</taxon>
        <taxon>Lulworthiomycetidae</taxon>
        <taxon>Lulworthiales</taxon>
        <taxon>Lulworthiaceae</taxon>
        <taxon>Zalerion</taxon>
    </lineage>
</organism>
<proteinExistence type="inferred from homology"/>
<comment type="subunit">
    <text evidence="3">Homodimer.</text>
</comment>
<evidence type="ECO:0000256" key="8">
    <source>
        <dbReference type="ARBA" id="ARBA00023157"/>
    </source>
</evidence>
<keyword evidence="4 11" id="KW-0479">Metal-binding</keyword>
<dbReference type="InterPro" id="IPR036460">
    <property type="entry name" value="Cu_amine_oxidase_C_sf"/>
</dbReference>
<dbReference type="Pfam" id="PF01179">
    <property type="entry name" value="Cu_amine_oxid"/>
    <property type="match status" value="1"/>
</dbReference>
<comment type="cofactor">
    <cofactor evidence="1">
        <name>Cu cation</name>
        <dbReference type="ChEBI" id="CHEBI:23378"/>
    </cofactor>
</comment>
<name>A0AAD5WSU4_9PEZI</name>
<reference evidence="14" key="1">
    <citation type="submission" date="2022-07" db="EMBL/GenBank/DDBJ databases">
        <title>Draft genome sequence of Zalerion maritima ATCC 34329, a (micro)plastics degrading marine fungus.</title>
        <authorList>
            <person name="Paco A."/>
            <person name="Goncalves M.F.M."/>
            <person name="Rocha-Santos T.A.P."/>
            <person name="Alves A."/>
        </authorList>
    </citation>
    <scope>NUCLEOTIDE SEQUENCE</scope>
    <source>
        <strain evidence="14">ATCC 34329</strain>
    </source>
</reference>